<reference evidence="4 5" key="1">
    <citation type="submission" date="2015-12" db="EMBL/GenBank/DDBJ databases">
        <title>Draft genome sequence of Mesorhizobium sp. UFLA 01-765, a multitolerant efficient symbiont and plant-growth promoting strain isolated from Zn-mining soil using Leucaena leucocephala as a trap plant.</title>
        <authorList>
            <person name="Rangel W.M."/>
            <person name="Thijs S."/>
            <person name="Longatti S.M."/>
            <person name="Moreira F.M."/>
            <person name="Weyens N."/>
            <person name="Vangronsveld J."/>
            <person name="Van Hamme J.D."/>
            <person name="Bottos E.M."/>
            <person name="Rineau F."/>
        </authorList>
    </citation>
    <scope>NUCLEOTIDE SEQUENCE [LARGE SCALE GENOMIC DNA]</scope>
    <source>
        <strain evidence="4 5">UFLA 01-765</strain>
    </source>
</reference>
<protein>
    <recommendedName>
        <fullName evidence="3">4-oxalocrotonate tautomerase-like domain-containing protein</fullName>
    </recommendedName>
</protein>
<keyword evidence="2" id="KW-0413">Isomerase</keyword>
<dbReference type="GO" id="GO:0016853">
    <property type="term" value="F:isomerase activity"/>
    <property type="evidence" value="ECO:0007669"/>
    <property type="project" value="UniProtKB-KW"/>
</dbReference>
<evidence type="ECO:0000259" key="3">
    <source>
        <dbReference type="Pfam" id="PF01361"/>
    </source>
</evidence>
<dbReference type="InterPro" id="IPR014347">
    <property type="entry name" value="Tautomerase/MIF_sf"/>
</dbReference>
<evidence type="ECO:0000256" key="1">
    <source>
        <dbReference type="ARBA" id="ARBA00006723"/>
    </source>
</evidence>
<comment type="caution">
    <text evidence="4">The sequence shown here is derived from an EMBL/GenBank/DDBJ whole genome shotgun (WGS) entry which is preliminary data.</text>
</comment>
<dbReference type="InterPro" id="IPR004370">
    <property type="entry name" value="4-OT-like_dom"/>
</dbReference>
<organism evidence="4 5">
    <name type="scientific">Rhizobium loti</name>
    <name type="common">Mesorhizobium loti</name>
    <dbReference type="NCBI Taxonomy" id="381"/>
    <lineage>
        <taxon>Bacteria</taxon>
        <taxon>Pseudomonadati</taxon>
        <taxon>Pseudomonadota</taxon>
        <taxon>Alphaproteobacteria</taxon>
        <taxon>Hyphomicrobiales</taxon>
        <taxon>Phyllobacteriaceae</taxon>
        <taxon>Mesorhizobium</taxon>
    </lineage>
</organism>
<name>A0A101KN19_RHILI</name>
<sequence>MPFVSIRILEGHSQKRKNEISRRVTEAISEVAELPMEAIWVVIEDVPGSDWFVAGTPVREPKGQ</sequence>
<dbReference type="Proteomes" id="UP000053176">
    <property type="component" value="Unassembled WGS sequence"/>
</dbReference>
<dbReference type="SUPFAM" id="SSF55331">
    <property type="entry name" value="Tautomerase/MIF"/>
    <property type="match status" value="1"/>
</dbReference>
<dbReference type="AlphaFoldDB" id="A0A101KN19"/>
<accession>A0A101KN19</accession>
<proteinExistence type="inferred from homology"/>
<gene>
    <name evidence="4" type="ORF">AU467_08320</name>
</gene>
<dbReference type="OrthoDB" id="7867220at2"/>
<dbReference type="EMBL" id="LPWA01000153">
    <property type="protein sequence ID" value="KUM23824.1"/>
    <property type="molecule type" value="Genomic_DNA"/>
</dbReference>
<dbReference type="PANTHER" id="PTHR35530">
    <property type="entry name" value="TAUTOMERASE-RELATED"/>
    <property type="match status" value="1"/>
</dbReference>
<evidence type="ECO:0000313" key="5">
    <source>
        <dbReference type="Proteomes" id="UP000053176"/>
    </source>
</evidence>
<feature type="domain" description="4-oxalocrotonate tautomerase-like" evidence="3">
    <location>
        <begin position="2"/>
        <end position="58"/>
    </location>
</feature>
<dbReference type="Gene3D" id="3.30.429.10">
    <property type="entry name" value="Macrophage Migration Inhibitory Factor"/>
    <property type="match status" value="1"/>
</dbReference>
<dbReference type="PANTHER" id="PTHR35530:SF1">
    <property type="entry name" value="2-HYDROXYMUCONATE TAUTOMERASE"/>
    <property type="match status" value="1"/>
</dbReference>
<evidence type="ECO:0000256" key="2">
    <source>
        <dbReference type="ARBA" id="ARBA00023235"/>
    </source>
</evidence>
<comment type="similarity">
    <text evidence="1">Belongs to the 4-oxalocrotonate tautomerase family.</text>
</comment>
<dbReference type="Pfam" id="PF01361">
    <property type="entry name" value="Tautomerase"/>
    <property type="match status" value="1"/>
</dbReference>
<evidence type="ECO:0000313" key="4">
    <source>
        <dbReference type="EMBL" id="KUM23824.1"/>
    </source>
</evidence>